<comment type="caution">
    <text evidence="6">The sequence shown here is derived from an EMBL/GenBank/DDBJ whole genome shotgun (WGS) entry which is preliminary data.</text>
</comment>
<keyword evidence="3" id="KW-0812">Transmembrane</keyword>
<dbReference type="Pfam" id="PF03816">
    <property type="entry name" value="LytR_cpsA_psr"/>
    <property type="match status" value="1"/>
</dbReference>
<dbReference type="Pfam" id="PF13399">
    <property type="entry name" value="LytR_C"/>
    <property type="match status" value="1"/>
</dbReference>
<dbReference type="InterPro" id="IPR004474">
    <property type="entry name" value="LytR_CpsA_psr"/>
</dbReference>
<feature type="region of interest" description="Disordered" evidence="2">
    <location>
        <begin position="316"/>
        <end position="336"/>
    </location>
</feature>
<keyword evidence="3" id="KW-0472">Membrane</keyword>
<proteinExistence type="inferred from homology"/>
<name>A0A916QA45_9FIRM</name>
<comment type="similarity">
    <text evidence="1">Belongs to the LytR/CpsA/Psr (LCP) family.</text>
</comment>
<evidence type="ECO:0000313" key="7">
    <source>
        <dbReference type="Proteomes" id="UP000613208"/>
    </source>
</evidence>
<feature type="domain" description="Cell envelope-related transcriptional attenuator" evidence="4">
    <location>
        <begin position="75"/>
        <end position="215"/>
    </location>
</feature>
<keyword evidence="7" id="KW-1185">Reference proteome</keyword>
<evidence type="ECO:0000256" key="1">
    <source>
        <dbReference type="ARBA" id="ARBA00006068"/>
    </source>
</evidence>
<dbReference type="Gene3D" id="3.30.70.2390">
    <property type="match status" value="1"/>
</dbReference>
<keyword evidence="3" id="KW-1133">Transmembrane helix</keyword>
<evidence type="ECO:0008006" key="8">
    <source>
        <dbReference type="Google" id="ProtNLM"/>
    </source>
</evidence>
<dbReference type="Gene3D" id="3.40.630.190">
    <property type="entry name" value="LCP protein"/>
    <property type="match status" value="1"/>
</dbReference>
<evidence type="ECO:0000256" key="3">
    <source>
        <dbReference type="SAM" id="Phobius"/>
    </source>
</evidence>
<dbReference type="PANTHER" id="PTHR33392">
    <property type="entry name" value="POLYISOPRENYL-TEICHOIC ACID--PEPTIDOGLYCAN TEICHOIC ACID TRANSFERASE TAGU"/>
    <property type="match status" value="1"/>
</dbReference>
<feature type="transmembrane region" description="Helical" evidence="3">
    <location>
        <begin position="12"/>
        <end position="36"/>
    </location>
</feature>
<dbReference type="Proteomes" id="UP000613208">
    <property type="component" value="Unassembled WGS sequence"/>
</dbReference>
<gene>
    <name evidence="6" type="ORF">ANBU17_21630</name>
</gene>
<accession>A0A916QA45</accession>
<sequence>MSKKKKKKAGIGAIFARILVVILTMAVGGIASFFAVRQFFSYKFAKEKKKEVSQQLEKENKDRVDVALMQAGDMMTIRVYHSKNNQMVYIPLRSDMVLNLTDDGKRAVEQELGESVDTAEVSDVIKAMNDDGNTMKEQVEETLGITINSYELIKDDDLVDIINDAGTIQADLSQTISYEDQDGKSVTLTSGENTVDGDAVLALVSNEANIEDEDVHMKLIGDILVQASKTVTSMTSSDFENYVKNYYSKADSDTKYSDVSDNLEQIQSIEEDDVNYLLLDGKESGGKFKVDTDAAKKVFDVLLAEDGDIDSVLKAEDASTEKTTEAATEDTEDSSKSITIEIQNSTKISGLASRWKDKLTEDGYSIGSVKTNRQGELTHTKIIIAEKGLGQDLKSYFKNPEYEVGQVSSGAKICIVLGTEDEI</sequence>
<evidence type="ECO:0000259" key="4">
    <source>
        <dbReference type="Pfam" id="PF03816"/>
    </source>
</evidence>
<dbReference type="AlphaFoldDB" id="A0A916QA45"/>
<protein>
    <recommendedName>
        <fullName evidence="8">LytR family transcriptional regulator</fullName>
    </recommendedName>
</protein>
<dbReference type="PANTHER" id="PTHR33392:SF6">
    <property type="entry name" value="POLYISOPRENYL-TEICHOIC ACID--PEPTIDOGLYCAN TEICHOIC ACID TRANSFERASE TAGU"/>
    <property type="match status" value="1"/>
</dbReference>
<reference evidence="6" key="1">
    <citation type="submission" date="2020-06" db="EMBL/GenBank/DDBJ databases">
        <title>Characterization of fructooligosaccharide metabolism and fructooligosaccharide-degrading enzymes in human commensal butyrate producers.</title>
        <authorList>
            <person name="Tanno H."/>
            <person name="Fujii T."/>
            <person name="Hirano K."/>
            <person name="Maeno S."/>
            <person name="Tonozuka T."/>
            <person name="Sakamoto M."/>
            <person name="Ohkuma M."/>
            <person name="Tochio T."/>
            <person name="Endo A."/>
        </authorList>
    </citation>
    <scope>NUCLEOTIDE SEQUENCE</scope>
    <source>
        <strain evidence="6">JCM 17466</strain>
    </source>
</reference>
<evidence type="ECO:0000256" key="2">
    <source>
        <dbReference type="SAM" id="MobiDB-lite"/>
    </source>
</evidence>
<evidence type="ECO:0000313" key="6">
    <source>
        <dbReference type="EMBL" id="GFO85816.1"/>
    </source>
</evidence>
<organism evidence="6 7">
    <name type="scientific">Anaerostipes butyraticus</name>
    <dbReference type="NCBI Taxonomy" id="645466"/>
    <lineage>
        <taxon>Bacteria</taxon>
        <taxon>Bacillati</taxon>
        <taxon>Bacillota</taxon>
        <taxon>Clostridia</taxon>
        <taxon>Lachnospirales</taxon>
        <taxon>Lachnospiraceae</taxon>
        <taxon>Anaerostipes</taxon>
    </lineage>
</organism>
<dbReference type="EMBL" id="BLYI01000046">
    <property type="protein sequence ID" value="GFO85816.1"/>
    <property type="molecule type" value="Genomic_DNA"/>
</dbReference>
<dbReference type="RefSeq" id="WP_201311510.1">
    <property type="nucleotide sequence ID" value="NZ_BLYI01000046.1"/>
</dbReference>
<dbReference type="InterPro" id="IPR027381">
    <property type="entry name" value="LytR/CpsA/Psr_C"/>
</dbReference>
<feature type="domain" description="LytR/CpsA/Psr regulator C-terminal" evidence="5">
    <location>
        <begin position="337"/>
        <end position="419"/>
    </location>
</feature>
<dbReference type="InterPro" id="IPR050922">
    <property type="entry name" value="LytR/CpsA/Psr_CW_biosynth"/>
</dbReference>
<evidence type="ECO:0000259" key="5">
    <source>
        <dbReference type="Pfam" id="PF13399"/>
    </source>
</evidence>